<dbReference type="EMBL" id="OU963914">
    <property type="protein sequence ID" value="CAH0402616.1"/>
    <property type="molecule type" value="Genomic_DNA"/>
</dbReference>
<keyword evidence="6" id="KW-0906">Nuclear pore complex</keyword>
<dbReference type="InterPro" id="IPR036322">
    <property type="entry name" value="WD40_repeat_dom_sf"/>
</dbReference>
<protein>
    <recommendedName>
        <fullName evidence="11">Nucleoporin Nup88</fullName>
    </recommendedName>
</protein>
<evidence type="ECO:0000256" key="4">
    <source>
        <dbReference type="ARBA" id="ARBA00022927"/>
    </source>
</evidence>
<reference evidence="9" key="1">
    <citation type="submission" date="2021-12" db="EMBL/GenBank/DDBJ databases">
        <authorList>
            <person name="King R."/>
        </authorList>
    </citation>
    <scope>NUCLEOTIDE SEQUENCE</scope>
</reference>
<evidence type="ECO:0000313" key="10">
    <source>
        <dbReference type="Proteomes" id="UP001153292"/>
    </source>
</evidence>
<keyword evidence="8" id="KW-0175">Coiled coil</keyword>
<keyword evidence="3" id="KW-0509">mRNA transport</keyword>
<feature type="coiled-coil region" evidence="8">
    <location>
        <begin position="500"/>
        <end position="545"/>
    </location>
</feature>
<name>A0ABN8B144_CHISP</name>
<comment type="subcellular location">
    <subcellularLocation>
        <location evidence="1">Nucleus</location>
        <location evidence="1">Nuclear pore complex</location>
    </subcellularLocation>
</comment>
<dbReference type="PROSITE" id="PS51257">
    <property type="entry name" value="PROKAR_LIPOPROTEIN"/>
    <property type="match status" value="1"/>
</dbReference>
<dbReference type="InterPro" id="IPR037700">
    <property type="entry name" value="NUP88/NUP82"/>
</dbReference>
<evidence type="ECO:0000256" key="7">
    <source>
        <dbReference type="ARBA" id="ARBA00023242"/>
    </source>
</evidence>
<evidence type="ECO:0008006" key="11">
    <source>
        <dbReference type="Google" id="ProtNLM"/>
    </source>
</evidence>
<gene>
    <name evidence="9" type="ORF">CHILSU_LOCUS5862</name>
</gene>
<keyword evidence="2" id="KW-0813">Transport</keyword>
<keyword evidence="4" id="KW-0653">Protein transport</keyword>
<accession>A0ABN8B144</accession>
<dbReference type="PANTHER" id="PTHR13257">
    <property type="entry name" value="NUCLEOPORIN NUP84-RELATED"/>
    <property type="match status" value="1"/>
</dbReference>
<dbReference type="PANTHER" id="PTHR13257:SF0">
    <property type="entry name" value="NUCLEAR PORE COMPLEX PROTEIN NUP88"/>
    <property type="match status" value="1"/>
</dbReference>
<dbReference type="InterPro" id="IPR019321">
    <property type="entry name" value="Nucleoporin_Nup88"/>
</dbReference>
<proteinExistence type="predicted"/>
<keyword evidence="7" id="KW-0539">Nucleus</keyword>
<organism evidence="9 10">
    <name type="scientific">Chilo suppressalis</name>
    <name type="common">Asiatic rice borer moth</name>
    <dbReference type="NCBI Taxonomy" id="168631"/>
    <lineage>
        <taxon>Eukaryota</taxon>
        <taxon>Metazoa</taxon>
        <taxon>Ecdysozoa</taxon>
        <taxon>Arthropoda</taxon>
        <taxon>Hexapoda</taxon>
        <taxon>Insecta</taxon>
        <taxon>Pterygota</taxon>
        <taxon>Neoptera</taxon>
        <taxon>Endopterygota</taxon>
        <taxon>Lepidoptera</taxon>
        <taxon>Glossata</taxon>
        <taxon>Ditrysia</taxon>
        <taxon>Pyraloidea</taxon>
        <taxon>Crambidae</taxon>
        <taxon>Crambinae</taxon>
        <taxon>Chilo</taxon>
    </lineage>
</organism>
<dbReference type="Proteomes" id="UP001153292">
    <property type="component" value="Chromosome 21"/>
</dbReference>
<keyword evidence="10" id="KW-1185">Reference proteome</keyword>
<evidence type="ECO:0000256" key="3">
    <source>
        <dbReference type="ARBA" id="ARBA00022816"/>
    </source>
</evidence>
<sequence length="589" mass="65640">MEKNKRRSISYNSTIAGFGCLNSSITHPEIPFFKLPEILERSHTLDERFLYSQTEVRRVQWHPTSFSHLLVLVSDNTIRLYNVAMKTGPKLVKIFTIGPKPSGLLAGKTILDSLGDTGVDFTPTPDAEHLVILKGNGDVYMMECNLEGKSGHQPKLSGPLAMYPPADDNYGTESCSITALGGAGGDTPPLLVVATCSAALYHCLLLPTGVDKEDGDTHALYVVEAVELNITLGPDDEHMQYSYPVHLYPCTGNTYACVHAGGVHTVTLPILAHLKDYALADEADADTALSSLCSQPSTARHIVCTSTTGRVDPPAGVVISPAPLAKVLVLCPDSTLLPRTIEPYDLEEQLYKELQLKNPALEQDDIDKLLKERQKLSFSSIVQEILSREVSQPILNLNKEQPPALNHMLQFLTQATLRFRGEYMSRQQRATDALLTKLRAQNALKVQHKQWLQDLQQDVEEVQIQSTALKEKCMLAEKHQDDFKYRCSTVVRELRGSCGVSAAERELSDQLSRYQQLALQLQRQITRLQHHATHQRNQMKEWQEEYKKKDIALGKSHSDTISSILQQQTSQISTLIEDTKLLKDQLSIV</sequence>
<dbReference type="SUPFAM" id="SSF50978">
    <property type="entry name" value="WD40 repeat-like"/>
    <property type="match status" value="1"/>
</dbReference>
<dbReference type="Pfam" id="PF10168">
    <property type="entry name" value="Nup88"/>
    <property type="match status" value="1"/>
</dbReference>
<evidence type="ECO:0000256" key="1">
    <source>
        <dbReference type="ARBA" id="ARBA00004567"/>
    </source>
</evidence>
<evidence type="ECO:0000313" key="9">
    <source>
        <dbReference type="EMBL" id="CAH0402616.1"/>
    </source>
</evidence>
<evidence type="ECO:0000256" key="2">
    <source>
        <dbReference type="ARBA" id="ARBA00022448"/>
    </source>
</evidence>
<evidence type="ECO:0000256" key="8">
    <source>
        <dbReference type="SAM" id="Coils"/>
    </source>
</evidence>
<evidence type="ECO:0000256" key="5">
    <source>
        <dbReference type="ARBA" id="ARBA00023010"/>
    </source>
</evidence>
<keyword evidence="5" id="KW-0811">Translocation</keyword>
<evidence type="ECO:0000256" key="6">
    <source>
        <dbReference type="ARBA" id="ARBA00023132"/>
    </source>
</evidence>